<reference evidence="2 3" key="1">
    <citation type="submission" date="2020-08" db="EMBL/GenBank/DDBJ databases">
        <title>The genome sequence of Novosphingobium flavum 4Y4.</title>
        <authorList>
            <person name="Liu Y."/>
        </authorList>
    </citation>
    <scope>NUCLEOTIDE SEQUENCE [LARGE SCALE GENOMIC DNA]</scope>
    <source>
        <strain evidence="2 3">4Y4</strain>
    </source>
</reference>
<dbReference type="EMBL" id="JACLAU010000001">
    <property type="protein sequence ID" value="MBC2650197.1"/>
    <property type="molecule type" value="Genomic_DNA"/>
</dbReference>
<dbReference type="AlphaFoldDB" id="A0A7X1KAM9"/>
<dbReference type="RefSeq" id="WP_185681615.1">
    <property type="nucleotide sequence ID" value="NZ_JACLAU010000001.1"/>
</dbReference>
<evidence type="ECO:0000313" key="3">
    <source>
        <dbReference type="Proteomes" id="UP000520156"/>
    </source>
</evidence>
<evidence type="ECO:0000313" key="2">
    <source>
        <dbReference type="EMBL" id="MBC2650197.1"/>
    </source>
</evidence>
<comment type="caution">
    <text evidence="2">The sequence shown here is derived from an EMBL/GenBank/DDBJ whole genome shotgun (WGS) entry which is preliminary data.</text>
</comment>
<feature type="transmembrane region" description="Helical" evidence="1">
    <location>
        <begin position="22"/>
        <end position="40"/>
    </location>
</feature>
<name>A0A7X1KAM9_9SPHN</name>
<evidence type="ECO:0000256" key="1">
    <source>
        <dbReference type="SAM" id="Phobius"/>
    </source>
</evidence>
<gene>
    <name evidence="2" type="ORF">H7F49_00595</name>
</gene>
<sequence>MLGPVVIVATHSLLAMMGFPPVARLAVNGLLVAGLAGFYARAAARAPQT</sequence>
<accession>A0A7X1KAM9</accession>
<keyword evidence="1" id="KW-0472">Membrane</keyword>
<keyword evidence="1" id="KW-0812">Transmembrane</keyword>
<keyword evidence="3" id="KW-1185">Reference proteome</keyword>
<protein>
    <submittedName>
        <fullName evidence="2">Uncharacterized protein</fullName>
    </submittedName>
</protein>
<organism evidence="2 3">
    <name type="scientific">Novosphingobium aerophilum</name>
    <dbReference type="NCBI Taxonomy" id="2839843"/>
    <lineage>
        <taxon>Bacteria</taxon>
        <taxon>Pseudomonadati</taxon>
        <taxon>Pseudomonadota</taxon>
        <taxon>Alphaproteobacteria</taxon>
        <taxon>Sphingomonadales</taxon>
        <taxon>Sphingomonadaceae</taxon>
        <taxon>Novosphingobium</taxon>
    </lineage>
</organism>
<dbReference type="Proteomes" id="UP000520156">
    <property type="component" value="Unassembled WGS sequence"/>
</dbReference>
<keyword evidence="1" id="KW-1133">Transmembrane helix</keyword>
<proteinExistence type="predicted"/>